<organism evidence="1 2">
    <name type="scientific">Escherichia phage JS10</name>
    <dbReference type="NCBI Taxonomy" id="576790"/>
    <lineage>
        <taxon>Viruses</taxon>
        <taxon>Duplodnaviria</taxon>
        <taxon>Heunggongvirae</taxon>
        <taxon>Uroviricota</taxon>
        <taxon>Caudoviricetes</taxon>
        <taxon>Pantevenvirales</taxon>
        <taxon>Straboviridae</taxon>
        <taxon>Tevenvirinae</taxon>
        <taxon>Dhakavirus</taxon>
        <taxon>Dhakavirus JS10</taxon>
    </lineage>
</organism>
<dbReference type="InterPro" id="IPR031743">
    <property type="entry name" value="Soc"/>
</dbReference>
<dbReference type="InterPro" id="IPR038151">
    <property type="entry name" value="Soc_sf"/>
</dbReference>
<proteinExistence type="predicted"/>
<sequence length="80" mass="9248">MENCMAYVNIKTFVHVDGDMTIGNRKASVNFNLYSNVNRVAGANYTISITEKPIYTPVFEEDQREEWIALNSKMFVDDMF</sequence>
<dbReference type="Proteomes" id="UP000201733">
    <property type="component" value="Segment"/>
</dbReference>
<reference evidence="1 2" key="1">
    <citation type="journal article" date="2009" name="Virology">
        <title>T4 phages against Escherichia coli diarrhea: potential and problems.</title>
        <authorList>
            <person name="Denou E."/>
            <person name="Bruttin A."/>
            <person name="Barretto C."/>
            <person name="Ngom-Bru C."/>
            <person name="Brussow H."/>
            <person name="Zuber S."/>
        </authorList>
    </citation>
    <scope>NUCLEOTIDE SEQUENCE [LARGE SCALE GENOMIC DNA]</scope>
</reference>
<name>C4MZC0_9CAUD</name>
<dbReference type="RefSeq" id="YP_002922374.1">
    <property type="nucleotide sequence ID" value="NC_012741.1"/>
</dbReference>
<evidence type="ECO:0000313" key="1">
    <source>
        <dbReference type="EMBL" id="ACL78251.1"/>
    </source>
</evidence>
<dbReference type="EMBL" id="EU863409">
    <property type="protein sequence ID" value="ACL78251.1"/>
    <property type="molecule type" value="Genomic_DNA"/>
</dbReference>
<dbReference type="GeneID" id="7943424"/>
<accession>C4MZC0</accession>
<evidence type="ECO:0000313" key="2">
    <source>
        <dbReference type="Proteomes" id="UP000201733"/>
    </source>
</evidence>
<protein>
    <submittedName>
        <fullName evidence="1">Small outer capsid protein</fullName>
    </submittedName>
</protein>
<dbReference type="Gene3D" id="3.90.930.20">
    <property type="entry name" value="Small outer capsid protein Soc"/>
    <property type="match status" value="1"/>
</dbReference>
<keyword evidence="2" id="KW-1185">Reference proteome</keyword>
<dbReference type="Pfam" id="PF16855">
    <property type="entry name" value="Soc"/>
    <property type="match status" value="1"/>
</dbReference>
<dbReference type="GO" id="GO:0019028">
    <property type="term" value="C:viral capsid"/>
    <property type="evidence" value="ECO:0007669"/>
    <property type="project" value="InterPro"/>
</dbReference>
<dbReference type="KEGG" id="vg:7943424"/>
<gene>
    <name evidence="1" type="primary">soc</name>
    <name evidence="1" type="ORF">EpJS10_0025</name>
</gene>